<evidence type="ECO:0000313" key="2">
    <source>
        <dbReference type="EMBL" id="MBT0653308.1"/>
    </source>
</evidence>
<accession>A0ABS5SD77</accession>
<dbReference type="EMBL" id="JAHCVK010000003">
    <property type="protein sequence ID" value="MBT0653308.1"/>
    <property type="molecule type" value="Genomic_DNA"/>
</dbReference>
<dbReference type="SFLD" id="SFLDS00029">
    <property type="entry name" value="Radical_SAM"/>
    <property type="match status" value="1"/>
</dbReference>
<protein>
    <submittedName>
        <fullName evidence="2">Radical SAM protein</fullName>
    </submittedName>
</protein>
<dbReference type="Pfam" id="PF04055">
    <property type="entry name" value="Radical_SAM"/>
    <property type="match status" value="1"/>
</dbReference>
<sequence>MSWKIVEKYRRLLAEEEGASPRGWGGKLTVCLVYPNRYYTAMSNLGLQAVHSQLNAHPDVVCERAFLPDPDDLAEYEKSRTPLLSLESQRPLTDFHVIAFSVSFESDYLNMPAIFRLAGIPPLAQERDGSHPLVMAGGAALFLNPEPVADFLDLVCIGEAEPLLPTLLDLLRSGAGEGRQELLARAARLPGIYVPSLHELEYDGLRIVTRRPLAGAPELVERQWLGELDRHATTSELLTPRTEFADMYLIELSRGCPRGCRFCAAGFIYLPYRQRSLEEIKVQVRRGLKERQKLGLVGAAVSDFKGIGELCRFILQEGGKVSVSSLRLDQLDGEMIAVLKASGHKTVALAPEGGSQRLRNLVKKDITEDQILAACDLLIGNDILNLKLYFIIGLPTETTADLEELVVLVEKIRARVIAAAKANRRLGEVVLSVNPFVPKPFTPFQWCGMEDMKSLEKKGQFLKKSVGRLSNVRLQMESPREAYLQALLSRGDRRMAALLLKADETGSWKRAAKALQFDTDSWVYRTIPPNEILPWDFIARGSRERLEREYRLAFVDQA</sequence>
<dbReference type="InterPro" id="IPR023404">
    <property type="entry name" value="rSAM_horseshoe"/>
</dbReference>
<organism evidence="2 3">
    <name type="scientific">Geomobilimonas luticola</name>
    <dbReference type="NCBI Taxonomy" id="1114878"/>
    <lineage>
        <taxon>Bacteria</taxon>
        <taxon>Pseudomonadati</taxon>
        <taxon>Thermodesulfobacteriota</taxon>
        <taxon>Desulfuromonadia</taxon>
        <taxon>Geobacterales</taxon>
        <taxon>Geobacteraceae</taxon>
        <taxon>Geomobilimonas</taxon>
    </lineage>
</organism>
<dbReference type="InterPro" id="IPR058240">
    <property type="entry name" value="rSAM_sf"/>
</dbReference>
<dbReference type="InterPro" id="IPR045784">
    <property type="entry name" value="Radical_SAM_N2"/>
</dbReference>
<dbReference type="PROSITE" id="PS51918">
    <property type="entry name" value="RADICAL_SAM"/>
    <property type="match status" value="1"/>
</dbReference>
<dbReference type="InterPro" id="IPR007197">
    <property type="entry name" value="rSAM"/>
</dbReference>
<dbReference type="SUPFAM" id="SSF102114">
    <property type="entry name" value="Radical SAM enzymes"/>
    <property type="match status" value="1"/>
</dbReference>
<dbReference type="SMART" id="SM00729">
    <property type="entry name" value="Elp3"/>
    <property type="match status" value="1"/>
</dbReference>
<evidence type="ECO:0000313" key="3">
    <source>
        <dbReference type="Proteomes" id="UP000756860"/>
    </source>
</evidence>
<proteinExistence type="predicted"/>
<dbReference type="Gene3D" id="3.80.30.20">
    <property type="entry name" value="tm_1862 like domain"/>
    <property type="match status" value="1"/>
</dbReference>
<dbReference type="PANTHER" id="PTHR42731:SF5">
    <property type="entry name" value="RADICAL SAM DOMAIN PROTEIN"/>
    <property type="match status" value="1"/>
</dbReference>
<dbReference type="PANTHER" id="PTHR42731">
    <property type="entry name" value="SLL1084 PROTEIN"/>
    <property type="match status" value="1"/>
</dbReference>
<name>A0ABS5SD77_9BACT</name>
<keyword evidence="3" id="KW-1185">Reference proteome</keyword>
<evidence type="ECO:0000259" key="1">
    <source>
        <dbReference type="PROSITE" id="PS51918"/>
    </source>
</evidence>
<gene>
    <name evidence="2" type="ORF">KI810_09590</name>
</gene>
<reference evidence="2 3" key="1">
    <citation type="submission" date="2021-05" db="EMBL/GenBank/DDBJ databases">
        <title>The draft genome of Geobacter luticola JCM 17780.</title>
        <authorList>
            <person name="Xu Z."/>
            <person name="Masuda Y."/>
            <person name="Itoh H."/>
            <person name="Senoo K."/>
        </authorList>
    </citation>
    <scope>NUCLEOTIDE SEQUENCE [LARGE SCALE GENOMIC DNA]</scope>
    <source>
        <strain evidence="2 3">JCM 17780</strain>
    </source>
</reference>
<comment type="caution">
    <text evidence="2">The sequence shown here is derived from an EMBL/GenBank/DDBJ whole genome shotgun (WGS) entry which is preliminary data.</text>
</comment>
<feature type="domain" description="Radical SAM core" evidence="1">
    <location>
        <begin position="242"/>
        <end position="480"/>
    </location>
</feature>
<dbReference type="SFLD" id="SFLDG01082">
    <property type="entry name" value="B12-binding_domain_containing"/>
    <property type="match status" value="1"/>
</dbReference>
<dbReference type="RefSeq" id="WP_214175311.1">
    <property type="nucleotide sequence ID" value="NZ_JAHCVK010000003.1"/>
</dbReference>
<dbReference type="Pfam" id="PF19864">
    <property type="entry name" value="Radical_SAM_N2"/>
    <property type="match status" value="1"/>
</dbReference>
<dbReference type="Proteomes" id="UP000756860">
    <property type="component" value="Unassembled WGS sequence"/>
</dbReference>
<dbReference type="InterPro" id="IPR006638">
    <property type="entry name" value="Elp3/MiaA/NifB-like_rSAM"/>
</dbReference>
<dbReference type="CDD" id="cd01335">
    <property type="entry name" value="Radical_SAM"/>
    <property type="match status" value="1"/>
</dbReference>